<organism evidence="2 3">
    <name type="scientific">Photobacterium gaetbulicola</name>
    <dbReference type="NCBI Taxonomy" id="1295392"/>
    <lineage>
        <taxon>Bacteria</taxon>
        <taxon>Pseudomonadati</taxon>
        <taxon>Pseudomonadota</taxon>
        <taxon>Gammaproteobacteria</taxon>
        <taxon>Vibrionales</taxon>
        <taxon>Vibrionaceae</taxon>
        <taxon>Photobacterium</taxon>
    </lineage>
</organism>
<gene>
    <name evidence="2" type="ORF">RJ45_09870</name>
</gene>
<feature type="chain" id="PRO_5002146330" description="Serine protease" evidence="1">
    <location>
        <begin position="24"/>
        <end position="86"/>
    </location>
</feature>
<dbReference type="PROSITE" id="PS51257">
    <property type="entry name" value="PROKAR_LIPOPROTEIN"/>
    <property type="match status" value="1"/>
</dbReference>
<reference evidence="2 3" key="1">
    <citation type="submission" date="2014-12" db="EMBL/GenBank/DDBJ databases">
        <title>Genome sequencing of Photobacterium gaetbulicola AD005a.</title>
        <authorList>
            <person name="Adrian T.G.S."/>
            <person name="Chan K.G."/>
        </authorList>
    </citation>
    <scope>NUCLEOTIDE SEQUENCE [LARGE SCALE GENOMIC DNA]</scope>
    <source>
        <strain evidence="2 3">AD005a</strain>
    </source>
</reference>
<evidence type="ECO:0000256" key="1">
    <source>
        <dbReference type="SAM" id="SignalP"/>
    </source>
</evidence>
<comment type="caution">
    <text evidence="2">The sequence shown here is derived from an EMBL/GenBank/DDBJ whole genome shotgun (WGS) entry which is preliminary data.</text>
</comment>
<dbReference type="RefSeq" id="WP_039461061.1">
    <property type="nucleotide sequence ID" value="NZ_JWLZ01000150.1"/>
</dbReference>
<name>A0A0B9G516_9GAMM</name>
<accession>A0A0B9G516</accession>
<evidence type="ECO:0008006" key="4">
    <source>
        <dbReference type="Google" id="ProtNLM"/>
    </source>
</evidence>
<dbReference type="EMBL" id="JWLZ01000150">
    <property type="protein sequence ID" value="KHT63818.1"/>
    <property type="molecule type" value="Genomic_DNA"/>
</dbReference>
<dbReference type="Proteomes" id="UP000031278">
    <property type="component" value="Unassembled WGS sequence"/>
</dbReference>
<feature type="signal peptide" evidence="1">
    <location>
        <begin position="1"/>
        <end position="23"/>
    </location>
</feature>
<evidence type="ECO:0000313" key="2">
    <source>
        <dbReference type="EMBL" id="KHT63818.1"/>
    </source>
</evidence>
<evidence type="ECO:0000313" key="3">
    <source>
        <dbReference type="Proteomes" id="UP000031278"/>
    </source>
</evidence>
<protein>
    <recommendedName>
        <fullName evidence="4">Serine protease</fullName>
    </recommendedName>
</protein>
<proteinExistence type="predicted"/>
<dbReference type="AlphaFoldDB" id="A0A0B9G516"/>
<keyword evidence="1" id="KW-0732">Signal</keyword>
<sequence>MTYRFSTRSRVGIVLLFGSVLFAGCNDSSELVVGADEDEHGCKSSAGYVWCAKTAQCERPWELAEREGIDSTEEAFEAYCAIDDEN</sequence>